<evidence type="ECO:0000256" key="2">
    <source>
        <dbReference type="SAM" id="Phobius"/>
    </source>
</evidence>
<feature type="transmembrane region" description="Helical" evidence="2">
    <location>
        <begin position="24"/>
        <end position="43"/>
    </location>
</feature>
<dbReference type="RefSeq" id="WP_261521947.1">
    <property type="nucleotide sequence ID" value="NZ_JAODNW010000021.1"/>
</dbReference>
<evidence type="ECO:0000256" key="1">
    <source>
        <dbReference type="SAM" id="MobiDB-lite"/>
    </source>
</evidence>
<gene>
    <name evidence="3" type="ORF">ACFFJ2_09380</name>
</gene>
<feature type="region of interest" description="Disordered" evidence="1">
    <location>
        <begin position="1"/>
        <end position="23"/>
    </location>
</feature>
<evidence type="ECO:0000313" key="4">
    <source>
        <dbReference type="Proteomes" id="UP001589755"/>
    </source>
</evidence>
<comment type="caution">
    <text evidence="3">The sequence shown here is derived from an EMBL/GenBank/DDBJ whole genome shotgun (WGS) entry which is preliminary data.</text>
</comment>
<dbReference type="Proteomes" id="UP001589755">
    <property type="component" value="Unassembled WGS sequence"/>
</dbReference>
<evidence type="ECO:0008006" key="5">
    <source>
        <dbReference type="Google" id="ProtNLM"/>
    </source>
</evidence>
<name>A0ABV6D7K1_9HYPH</name>
<sequence length="113" mass="12377">MKTLEQSRSGGGHQRAKNPRRSSVPPLLIGLLLMGSAGIGYTADGLAASHIWAMLPGSGCNIKGNISHATGERIYHVPGQHYYSATRISLLRGERWFCSEEEALQAGWRRSRM</sequence>
<protein>
    <recommendedName>
        <fullName evidence="5">Succinoglycan biosynthesis protein</fullName>
    </recommendedName>
</protein>
<evidence type="ECO:0000313" key="3">
    <source>
        <dbReference type="EMBL" id="MFC0208608.1"/>
    </source>
</evidence>
<keyword evidence="2" id="KW-1133">Transmembrane helix</keyword>
<reference evidence="3 4" key="1">
    <citation type="submission" date="2024-09" db="EMBL/GenBank/DDBJ databases">
        <authorList>
            <person name="Sun Q."/>
            <person name="Mori K."/>
        </authorList>
    </citation>
    <scope>NUCLEOTIDE SEQUENCE [LARGE SCALE GENOMIC DNA]</scope>
    <source>
        <strain evidence="3 4">CCM 8543</strain>
    </source>
</reference>
<keyword evidence="2" id="KW-0812">Transmembrane</keyword>
<proteinExistence type="predicted"/>
<organism evidence="3 4">
    <name type="scientific">Chelativorans intermedius</name>
    <dbReference type="NCBI Taxonomy" id="515947"/>
    <lineage>
        <taxon>Bacteria</taxon>
        <taxon>Pseudomonadati</taxon>
        <taxon>Pseudomonadota</taxon>
        <taxon>Alphaproteobacteria</taxon>
        <taxon>Hyphomicrobiales</taxon>
        <taxon>Phyllobacteriaceae</taxon>
        <taxon>Chelativorans</taxon>
    </lineage>
</organism>
<dbReference type="EMBL" id="JBHLXD010000013">
    <property type="protein sequence ID" value="MFC0208608.1"/>
    <property type="molecule type" value="Genomic_DNA"/>
</dbReference>
<accession>A0ABV6D7K1</accession>
<keyword evidence="2" id="KW-0472">Membrane</keyword>
<keyword evidence="4" id="KW-1185">Reference proteome</keyword>